<keyword evidence="1" id="KW-1133">Transmembrane helix</keyword>
<sequence length="163" mass="18055">MKYQAGQSLIEVLIAFAVTVVIGVGLISASLVTQRAATSARNNAQATKLAQQYVEQIRIIRDVRGYNYINTFNPACYRIETYGNLDPSAWTFQLVTVTNACSASLDNGEVVNIPEFKATFYRDFDLSADSLGKRTVTVTVSWFEGVNTRLVELESTISNWPTN</sequence>
<keyword evidence="1" id="KW-0812">Transmembrane</keyword>
<proteinExistence type="predicted"/>
<dbReference type="Proteomes" id="UP000034292">
    <property type="component" value="Unassembled WGS sequence"/>
</dbReference>
<evidence type="ECO:0008006" key="4">
    <source>
        <dbReference type="Google" id="ProtNLM"/>
    </source>
</evidence>
<keyword evidence="1" id="KW-0472">Membrane</keyword>
<comment type="caution">
    <text evidence="2">The sequence shown here is derived from an EMBL/GenBank/DDBJ whole genome shotgun (WGS) entry which is preliminary data.</text>
</comment>
<name>A0A0G0TTZ8_9BACT</name>
<dbReference type="InterPro" id="IPR012902">
    <property type="entry name" value="N_methyl_site"/>
</dbReference>
<reference evidence="2 3" key="1">
    <citation type="journal article" date="2015" name="Nature">
        <title>rRNA introns, odd ribosomes, and small enigmatic genomes across a large radiation of phyla.</title>
        <authorList>
            <person name="Brown C.T."/>
            <person name="Hug L.A."/>
            <person name="Thomas B.C."/>
            <person name="Sharon I."/>
            <person name="Castelle C.J."/>
            <person name="Singh A."/>
            <person name="Wilkins M.J."/>
            <person name="Williams K.H."/>
            <person name="Banfield J.F."/>
        </authorList>
    </citation>
    <scope>NUCLEOTIDE SEQUENCE [LARGE SCALE GENOMIC DNA]</scope>
</reference>
<evidence type="ECO:0000313" key="3">
    <source>
        <dbReference type="Proteomes" id="UP000034292"/>
    </source>
</evidence>
<dbReference type="Pfam" id="PF07963">
    <property type="entry name" value="N_methyl"/>
    <property type="match status" value="1"/>
</dbReference>
<accession>A0A0G0TTZ8</accession>
<gene>
    <name evidence="2" type="ORF">UU23_C0001G0060</name>
</gene>
<dbReference type="STRING" id="1618408.UU23_C0001G0060"/>
<dbReference type="AlphaFoldDB" id="A0A0G0TTZ8"/>
<protein>
    <recommendedName>
        <fullName evidence="4">Type II secretion system protein</fullName>
    </recommendedName>
</protein>
<feature type="transmembrane region" description="Helical" evidence="1">
    <location>
        <begin position="12"/>
        <end position="32"/>
    </location>
</feature>
<evidence type="ECO:0000256" key="1">
    <source>
        <dbReference type="SAM" id="Phobius"/>
    </source>
</evidence>
<organism evidence="2 3">
    <name type="scientific">Candidatus Curtissbacteria bacterium GW2011_GWA1_40_9</name>
    <dbReference type="NCBI Taxonomy" id="1618408"/>
    <lineage>
        <taxon>Bacteria</taxon>
        <taxon>Candidatus Curtissiibacteriota</taxon>
    </lineage>
</organism>
<evidence type="ECO:0000313" key="2">
    <source>
        <dbReference type="EMBL" id="KKR78296.1"/>
    </source>
</evidence>
<dbReference type="EMBL" id="LBZV01000001">
    <property type="protein sequence ID" value="KKR78296.1"/>
    <property type="molecule type" value="Genomic_DNA"/>
</dbReference>